<evidence type="ECO:0000259" key="5">
    <source>
        <dbReference type="PROSITE" id="PS50977"/>
    </source>
</evidence>
<dbReference type="GO" id="GO:0000976">
    <property type="term" value="F:transcription cis-regulatory region binding"/>
    <property type="evidence" value="ECO:0007669"/>
    <property type="project" value="TreeGrafter"/>
</dbReference>
<dbReference type="GO" id="GO:0003700">
    <property type="term" value="F:DNA-binding transcription factor activity"/>
    <property type="evidence" value="ECO:0007669"/>
    <property type="project" value="TreeGrafter"/>
</dbReference>
<dbReference type="Pfam" id="PF00440">
    <property type="entry name" value="TetR_N"/>
    <property type="match status" value="1"/>
</dbReference>
<accession>A0A3G8JPD9</accession>
<dbReference type="RefSeq" id="WP_124709039.1">
    <property type="nucleotide sequence ID" value="NZ_CP033972.1"/>
</dbReference>
<evidence type="ECO:0000313" key="6">
    <source>
        <dbReference type="EMBL" id="AZG46545.1"/>
    </source>
</evidence>
<organism evidence="6 7">
    <name type="scientific">Gordonia insulae</name>
    <dbReference type="NCBI Taxonomy" id="2420509"/>
    <lineage>
        <taxon>Bacteria</taxon>
        <taxon>Bacillati</taxon>
        <taxon>Actinomycetota</taxon>
        <taxon>Actinomycetes</taxon>
        <taxon>Mycobacteriales</taxon>
        <taxon>Gordoniaceae</taxon>
        <taxon>Gordonia</taxon>
    </lineage>
</organism>
<dbReference type="PRINTS" id="PR00455">
    <property type="entry name" value="HTHTETR"/>
</dbReference>
<gene>
    <name evidence="6" type="primary">betI_9</name>
    <name evidence="6" type="ORF">D7316_03146</name>
</gene>
<protein>
    <submittedName>
        <fullName evidence="6">HTH-type transcriptional regulator BetI</fullName>
    </submittedName>
</protein>
<reference evidence="6 7" key="1">
    <citation type="submission" date="2018-11" db="EMBL/GenBank/DDBJ databases">
        <title>Gordonia insulae sp. nov., isolated from an island soil.</title>
        <authorList>
            <person name="Kim Y.S."/>
            <person name="Kim S.B."/>
        </authorList>
    </citation>
    <scope>NUCLEOTIDE SEQUENCE [LARGE SCALE GENOMIC DNA]</scope>
    <source>
        <strain evidence="6 7">MMS17-SY073</strain>
    </source>
</reference>
<dbReference type="SUPFAM" id="SSF48498">
    <property type="entry name" value="Tetracyclin repressor-like, C-terminal domain"/>
    <property type="match status" value="1"/>
</dbReference>
<dbReference type="Gene3D" id="1.10.357.10">
    <property type="entry name" value="Tetracycline Repressor, domain 2"/>
    <property type="match status" value="1"/>
</dbReference>
<dbReference type="KEGG" id="gom:D7316_03146"/>
<sequence>MPSVRTSASTFTHEARRRQLVDTAITVINEVGVERATSSRIADRAGVSRGVISYHFTDRDSLLSAVVEHVYSLATDVLGERVHGTGSSRESLSAFIGGSIDFYARHPAEMAALTAIYRSPGHARSGRGEHAAELLELERLLSTGIREGEFAEFDPTILAATIRATLDAALARIAAGGDPDHEKRELIALFERATQV</sequence>
<dbReference type="PANTHER" id="PTHR30055">
    <property type="entry name" value="HTH-TYPE TRANSCRIPTIONAL REGULATOR RUTR"/>
    <property type="match status" value="1"/>
</dbReference>
<evidence type="ECO:0000256" key="4">
    <source>
        <dbReference type="PROSITE-ProRule" id="PRU00335"/>
    </source>
</evidence>
<keyword evidence="3" id="KW-0804">Transcription</keyword>
<proteinExistence type="predicted"/>
<name>A0A3G8JPD9_9ACTN</name>
<evidence type="ECO:0000256" key="2">
    <source>
        <dbReference type="ARBA" id="ARBA00023125"/>
    </source>
</evidence>
<dbReference type="PANTHER" id="PTHR30055:SF234">
    <property type="entry name" value="HTH-TYPE TRANSCRIPTIONAL REGULATOR BETI"/>
    <property type="match status" value="1"/>
</dbReference>
<dbReference type="InterPro" id="IPR009057">
    <property type="entry name" value="Homeodomain-like_sf"/>
</dbReference>
<evidence type="ECO:0000256" key="3">
    <source>
        <dbReference type="ARBA" id="ARBA00023163"/>
    </source>
</evidence>
<keyword evidence="2 4" id="KW-0238">DNA-binding</keyword>
<keyword evidence="1" id="KW-0805">Transcription regulation</keyword>
<evidence type="ECO:0000256" key="1">
    <source>
        <dbReference type="ARBA" id="ARBA00023015"/>
    </source>
</evidence>
<dbReference type="PROSITE" id="PS50977">
    <property type="entry name" value="HTH_TETR_2"/>
    <property type="match status" value="1"/>
</dbReference>
<dbReference type="InterPro" id="IPR050109">
    <property type="entry name" value="HTH-type_TetR-like_transc_reg"/>
</dbReference>
<dbReference type="OrthoDB" id="9806334at2"/>
<dbReference type="EMBL" id="CP033972">
    <property type="protein sequence ID" value="AZG46545.1"/>
    <property type="molecule type" value="Genomic_DNA"/>
</dbReference>
<feature type="domain" description="HTH tetR-type" evidence="5">
    <location>
        <begin position="14"/>
        <end position="74"/>
    </location>
</feature>
<evidence type="ECO:0000313" key="7">
    <source>
        <dbReference type="Proteomes" id="UP000271469"/>
    </source>
</evidence>
<keyword evidence="7" id="KW-1185">Reference proteome</keyword>
<dbReference type="Proteomes" id="UP000271469">
    <property type="component" value="Chromosome"/>
</dbReference>
<dbReference type="AlphaFoldDB" id="A0A3G8JPD9"/>
<dbReference type="InterPro" id="IPR001647">
    <property type="entry name" value="HTH_TetR"/>
</dbReference>
<dbReference type="SUPFAM" id="SSF46689">
    <property type="entry name" value="Homeodomain-like"/>
    <property type="match status" value="1"/>
</dbReference>
<feature type="DNA-binding region" description="H-T-H motif" evidence="4">
    <location>
        <begin position="37"/>
        <end position="56"/>
    </location>
</feature>
<dbReference type="InterPro" id="IPR036271">
    <property type="entry name" value="Tet_transcr_reg_TetR-rel_C_sf"/>
</dbReference>